<dbReference type="InterPro" id="IPR007837">
    <property type="entry name" value="DinB"/>
</dbReference>
<sequence>MTATATHALRQQLLTMARYNVWATRRLLGCVDALSDDEYRRDVGLFFASVHGTLNHLLVAEHDVWFARIHDRHFPSQLRLDAEAESDRARLREALLTRAERWIPLLQACDDATLEGELAYKDLSGTDHRLPFAPTMAHVFNHGTHHRGQISAALTMLGHPGPELDLIYMLQEELHSRQ</sequence>
<dbReference type="SUPFAM" id="SSF109854">
    <property type="entry name" value="DinB/YfiT-like putative metalloenzymes"/>
    <property type="match status" value="1"/>
</dbReference>
<evidence type="ECO:0000256" key="1">
    <source>
        <dbReference type="ARBA" id="ARBA00022723"/>
    </source>
</evidence>
<dbReference type="PANTHER" id="PTHR37302:SF1">
    <property type="entry name" value="PROTEIN DINB"/>
    <property type="match status" value="1"/>
</dbReference>
<keyword evidence="1" id="KW-0479">Metal-binding</keyword>
<dbReference type="Proteomes" id="UP001209570">
    <property type="component" value="Unassembled WGS sequence"/>
</dbReference>
<dbReference type="PANTHER" id="PTHR37302">
    <property type="entry name" value="SLR1116 PROTEIN"/>
    <property type="match status" value="1"/>
</dbReference>
<proteinExistence type="predicted"/>
<comment type="caution">
    <text evidence="2">The sequence shown here is derived from an EMBL/GenBank/DDBJ whole genome shotgun (WGS) entry which is preliminary data.</text>
</comment>
<keyword evidence="3" id="KW-1185">Reference proteome</keyword>
<dbReference type="EMBL" id="JAKCXM010000002">
    <property type="protein sequence ID" value="KAJ0409926.1"/>
    <property type="molecule type" value="Genomic_DNA"/>
</dbReference>
<name>A0AAD5M9W9_PYTIN</name>
<evidence type="ECO:0000313" key="2">
    <source>
        <dbReference type="EMBL" id="KAJ0409926.1"/>
    </source>
</evidence>
<dbReference type="GO" id="GO:0046872">
    <property type="term" value="F:metal ion binding"/>
    <property type="evidence" value="ECO:0007669"/>
    <property type="project" value="UniProtKB-KW"/>
</dbReference>
<organism evidence="2 3">
    <name type="scientific">Pythium insidiosum</name>
    <name type="common">Pythiosis disease agent</name>
    <dbReference type="NCBI Taxonomy" id="114742"/>
    <lineage>
        <taxon>Eukaryota</taxon>
        <taxon>Sar</taxon>
        <taxon>Stramenopiles</taxon>
        <taxon>Oomycota</taxon>
        <taxon>Peronosporomycetes</taxon>
        <taxon>Pythiales</taxon>
        <taxon>Pythiaceae</taxon>
        <taxon>Pythium</taxon>
    </lineage>
</organism>
<accession>A0AAD5M9W9</accession>
<dbReference type="Gene3D" id="1.20.120.450">
    <property type="entry name" value="dinb family like domain"/>
    <property type="match status" value="1"/>
</dbReference>
<dbReference type="InterPro" id="IPR034660">
    <property type="entry name" value="DinB/YfiT-like"/>
</dbReference>
<reference evidence="2" key="1">
    <citation type="submission" date="2021-12" db="EMBL/GenBank/DDBJ databases">
        <title>Prjna785345.</title>
        <authorList>
            <person name="Rujirawat T."/>
            <person name="Krajaejun T."/>
        </authorList>
    </citation>
    <scope>NUCLEOTIDE SEQUENCE</scope>
    <source>
        <strain evidence="2">Pi057C3</strain>
    </source>
</reference>
<evidence type="ECO:0008006" key="4">
    <source>
        <dbReference type="Google" id="ProtNLM"/>
    </source>
</evidence>
<protein>
    <recommendedName>
        <fullName evidence="4">Damage-inducible protein DinB</fullName>
    </recommendedName>
</protein>
<dbReference type="AlphaFoldDB" id="A0AAD5M9W9"/>
<dbReference type="Pfam" id="PF05163">
    <property type="entry name" value="DinB"/>
    <property type="match status" value="1"/>
</dbReference>
<gene>
    <name evidence="2" type="ORF">P43SY_005820</name>
</gene>
<evidence type="ECO:0000313" key="3">
    <source>
        <dbReference type="Proteomes" id="UP001209570"/>
    </source>
</evidence>